<evidence type="ECO:0000313" key="3">
    <source>
        <dbReference type="Proteomes" id="UP000041254"/>
    </source>
</evidence>
<feature type="region of interest" description="Disordered" evidence="1">
    <location>
        <begin position="335"/>
        <end position="399"/>
    </location>
</feature>
<dbReference type="InParanoid" id="A0A0G4FBW1"/>
<keyword evidence="3" id="KW-1185">Reference proteome</keyword>
<feature type="compositionally biased region" description="Basic and acidic residues" evidence="1">
    <location>
        <begin position="383"/>
        <end position="392"/>
    </location>
</feature>
<dbReference type="AlphaFoldDB" id="A0A0G4FBW1"/>
<feature type="compositionally biased region" description="Acidic residues" evidence="1">
    <location>
        <begin position="300"/>
        <end position="313"/>
    </location>
</feature>
<dbReference type="VEuPathDB" id="CryptoDB:Vbra_14989"/>
<reference evidence="2 3" key="1">
    <citation type="submission" date="2014-11" db="EMBL/GenBank/DDBJ databases">
        <authorList>
            <person name="Zhu J."/>
            <person name="Qi W."/>
            <person name="Song R."/>
        </authorList>
    </citation>
    <scope>NUCLEOTIDE SEQUENCE [LARGE SCALE GENOMIC DNA]</scope>
</reference>
<dbReference type="EMBL" id="CDMY01000405">
    <property type="protein sequence ID" value="CEM10724.1"/>
    <property type="molecule type" value="Genomic_DNA"/>
</dbReference>
<name>A0A0G4FBW1_VITBC</name>
<dbReference type="Proteomes" id="UP000041254">
    <property type="component" value="Unassembled WGS sequence"/>
</dbReference>
<evidence type="ECO:0000313" key="2">
    <source>
        <dbReference type="EMBL" id="CEM10724.1"/>
    </source>
</evidence>
<organism evidence="2 3">
    <name type="scientific">Vitrella brassicaformis (strain CCMP3155)</name>
    <dbReference type="NCBI Taxonomy" id="1169540"/>
    <lineage>
        <taxon>Eukaryota</taxon>
        <taxon>Sar</taxon>
        <taxon>Alveolata</taxon>
        <taxon>Colpodellida</taxon>
        <taxon>Vitrellaceae</taxon>
        <taxon>Vitrella</taxon>
    </lineage>
</organism>
<proteinExistence type="predicted"/>
<gene>
    <name evidence="2" type="ORF">Vbra_14989</name>
</gene>
<evidence type="ECO:0000256" key="1">
    <source>
        <dbReference type="SAM" id="MobiDB-lite"/>
    </source>
</evidence>
<feature type="compositionally biased region" description="Basic and acidic residues" evidence="1">
    <location>
        <begin position="335"/>
        <end position="369"/>
    </location>
</feature>
<accession>A0A0G4FBW1</accession>
<sequence length="399" mass="45895">MSFFSVFVRPLCEDVRALVLFNTAAARSSKWEQQRAMGHWNSPIGVADCVLRRRTIWLRKGWRYHRPRHCSSSKTTHTWDDEFRLGPPDPAQAHELLTRLHTRLDGYIKMCECMILGEIKKIEGKLAMILYGPCPETVRMCVRNIEELIDEMPKLFEFANTCDAAQRYLSAAFNHIKGIAASGQDLSLSSLPNQNAPLDQLPFQADCNSIIYTPGAFETWMKSMLYTIRTHAKQRVYAMSNPLPRARWLSIRLPASPHLSGQNHVLDSKKVAAMSGEEANTRKAHDDHWENNDELILSTDSDDESLQGDEEEEAYKNGGRKGLNELRAAREHAAAKKAREEEERLRAWSKAEKEDEQRRMRQMLDRWKYDQQLGKRKPPHLSEAAREAEAKANKRLRRG</sequence>
<protein>
    <submittedName>
        <fullName evidence="2">Uncharacterized protein</fullName>
    </submittedName>
</protein>
<feature type="region of interest" description="Disordered" evidence="1">
    <location>
        <begin position="298"/>
        <end position="323"/>
    </location>
</feature>